<dbReference type="Proteomes" id="UP000092093">
    <property type="component" value="Unassembled WGS sequence"/>
</dbReference>
<proteinExistence type="predicted"/>
<dbReference type="EMBL" id="LJOW01000250">
    <property type="protein sequence ID" value="OBQ37768.1"/>
    <property type="molecule type" value="Genomic_DNA"/>
</dbReference>
<evidence type="ECO:0000313" key="2">
    <source>
        <dbReference type="Proteomes" id="UP000092093"/>
    </source>
</evidence>
<gene>
    <name evidence="1" type="ORF">AN484_24735</name>
</gene>
<accession>A0A1B7WKX4</accession>
<dbReference type="AlphaFoldDB" id="A0A1B7WKX4"/>
<organism evidence="1 2">
    <name type="scientific">Aphanizomenon flos-aquae WA102</name>
    <dbReference type="NCBI Taxonomy" id="1710896"/>
    <lineage>
        <taxon>Bacteria</taxon>
        <taxon>Bacillati</taxon>
        <taxon>Cyanobacteriota</taxon>
        <taxon>Cyanophyceae</taxon>
        <taxon>Nostocales</taxon>
        <taxon>Aphanizomenonaceae</taxon>
        <taxon>Aphanizomenon</taxon>
    </lineage>
</organism>
<comment type="caution">
    <text evidence="1">The sequence shown here is derived from an EMBL/GenBank/DDBJ whole genome shotgun (WGS) entry which is preliminary data.</text>
</comment>
<sequence>MPRGGKRVGAGGKFKWNHGKTRVIRVPDSLANDILEFARRLDASDYDCVTETKIIDLSGVSVFTKNGKSCIFLSDLLFLGYEIKPDKLTERIISEAYKDQLIKGI</sequence>
<reference evidence="1 2" key="1">
    <citation type="submission" date="2015-09" db="EMBL/GenBank/DDBJ databases">
        <title>Aphanizomenon flos-aquae WA102.</title>
        <authorList>
            <person name="Driscoll C."/>
        </authorList>
    </citation>
    <scope>NUCLEOTIDE SEQUENCE [LARGE SCALE GENOMIC DNA]</scope>
    <source>
        <strain evidence="1">WA102</strain>
    </source>
</reference>
<evidence type="ECO:0000313" key="1">
    <source>
        <dbReference type="EMBL" id="OBQ37768.1"/>
    </source>
</evidence>
<name>A0A1B7WKX4_APHFL</name>
<protein>
    <submittedName>
        <fullName evidence="1">Uncharacterized protein</fullName>
    </submittedName>
</protein>